<name>R9C7H5_9CLOT</name>
<comment type="caution">
    <text evidence="2">The sequence shown here is derived from an EMBL/GenBank/DDBJ whole genome shotgun (WGS) entry which is preliminary data.</text>
</comment>
<keyword evidence="1" id="KW-0812">Transmembrane</keyword>
<keyword evidence="1" id="KW-0472">Membrane</keyword>
<dbReference type="PATRIC" id="fig|1202534.3.peg.2045"/>
<sequence>MEVINDKDIYKIKNIYFNKIDLPIVYIFDSNIVVDIGKLYYKPTSLDIESKYALLNLINYIREEGIEYDAKYALTELSTDRVNGGVIEEKYRRLQSGLNKIMNMPLKKLRKHVLYSNRVISNNNSFVDFPENPDMANIIKNTLMALNYAYVILAKFFILLNLYGERNKEKYIVSYLNLHIMRLKQFHCMNSRQ</sequence>
<proteinExistence type="predicted"/>
<accession>R9C7H5</accession>
<keyword evidence="1" id="KW-1133">Transmembrane helix</keyword>
<evidence type="ECO:0000313" key="3">
    <source>
        <dbReference type="Proteomes" id="UP000013988"/>
    </source>
</evidence>
<dbReference type="EMBL" id="ASRV01000127">
    <property type="protein sequence ID" value="EOR25262.1"/>
    <property type="molecule type" value="Genomic_DNA"/>
</dbReference>
<dbReference type="RefSeq" id="WP_016207408.1">
    <property type="nucleotide sequence ID" value="NZ_ASRV01000127.1"/>
</dbReference>
<organism evidence="2 3">
    <name type="scientific">Clostridium sartagoforme AAU1</name>
    <dbReference type="NCBI Taxonomy" id="1202534"/>
    <lineage>
        <taxon>Bacteria</taxon>
        <taxon>Bacillati</taxon>
        <taxon>Bacillota</taxon>
        <taxon>Clostridia</taxon>
        <taxon>Eubacteriales</taxon>
        <taxon>Clostridiaceae</taxon>
        <taxon>Clostridium</taxon>
    </lineage>
</organism>
<protein>
    <submittedName>
        <fullName evidence="2">Uncharacterized protein</fullName>
    </submittedName>
</protein>
<gene>
    <name evidence="2" type="ORF">A500_10310</name>
</gene>
<reference evidence="2 3" key="1">
    <citation type="submission" date="2013-03" db="EMBL/GenBank/DDBJ databases">
        <title>Whole genome shotgun sequencing of Clostridium sartagoforme AAU1.</title>
        <authorList>
            <person name="Joshi C.G."/>
            <person name="Duggirala S.M."/>
            <person name="Nathani N.M."/>
            <person name="Bhatt V.D."/>
            <person name="Patel A.K."/>
            <person name="Pandya P.R."/>
            <person name="KaPatel J.A."/>
        </authorList>
    </citation>
    <scope>NUCLEOTIDE SEQUENCE [LARGE SCALE GENOMIC DNA]</scope>
    <source>
        <strain evidence="2 3">AAU1</strain>
    </source>
</reference>
<evidence type="ECO:0000313" key="2">
    <source>
        <dbReference type="EMBL" id="EOR25262.1"/>
    </source>
</evidence>
<keyword evidence="3" id="KW-1185">Reference proteome</keyword>
<evidence type="ECO:0000256" key="1">
    <source>
        <dbReference type="SAM" id="Phobius"/>
    </source>
</evidence>
<dbReference type="AlphaFoldDB" id="R9C7H5"/>
<dbReference type="Proteomes" id="UP000013988">
    <property type="component" value="Unassembled WGS sequence"/>
</dbReference>
<feature type="transmembrane region" description="Helical" evidence="1">
    <location>
        <begin position="145"/>
        <end position="164"/>
    </location>
</feature>